<dbReference type="OrthoDB" id="5344687at2759"/>
<dbReference type="EMBL" id="AOGT01000989">
    <property type="protein sequence ID" value="EMG48758.1"/>
    <property type="molecule type" value="Genomic_DNA"/>
</dbReference>
<comment type="caution">
    <text evidence="1">The sequence shown here is derived from an EMBL/GenBank/DDBJ whole genome shotgun (WGS) entry which is preliminary data.</text>
</comment>
<name>M3J9H4_CANMX</name>
<dbReference type="OMA" id="QGWISEI"/>
<dbReference type="eggNOG" id="ENOG502SGGA">
    <property type="taxonomic scope" value="Eukaryota"/>
</dbReference>
<evidence type="ECO:0000313" key="2">
    <source>
        <dbReference type="Proteomes" id="UP000011777"/>
    </source>
</evidence>
<evidence type="ECO:0000313" key="1">
    <source>
        <dbReference type="EMBL" id="EMG48758.1"/>
    </source>
</evidence>
<protein>
    <submittedName>
        <fullName evidence="1">Uncharacterized protein</fullName>
    </submittedName>
</protein>
<dbReference type="STRING" id="1245528.M3J9H4"/>
<organism evidence="1 2">
    <name type="scientific">Candida maltosa (strain Xu316)</name>
    <name type="common">Yeast</name>
    <dbReference type="NCBI Taxonomy" id="1245528"/>
    <lineage>
        <taxon>Eukaryota</taxon>
        <taxon>Fungi</taxon>
        <taxon>Dikarya</taxon>
        <taxon>Ascomycota</taxon>
        <taxon>Saccharomycotina</taxon>
        <taxon>Pichiomycetes</taxon>
        <taxon>Debaryomycetaceae</taxon>
        <taxon>Candida/Lodderomyces clade</taxon>
        <taxon>Candida</taxon>
    </lineage>
</organism>
<gene>
    <name evidence="1" type="ORF">G210_0621</name>
</gene>
<proteinExistence type="predicted"/>
<reference evidence="1 2" key="1">
    <citation type="submission" date="2013-02" db="EMBL/GenBank/DDBJ databases">
        <title>Genome sequence of Candida maltosa Xu316, a potential industrial strain for xylitol and ethanol production.</title>
        <authorList>
            <person name="Yu J."/>
            <person name="Wang Q."/>
            <person name="Geng X."/>
            <person name="Bao W."/>
            <person name="He P."/>
            <person name="Cai J."/>
        </authorList>
    </citation>
    <scope>NUCLEOTIDE SEQUENCE [LARGE SCALE GENOMIC DNA]</scope>
    <source>
        <strain evidence="2">Xu316</strain>
    </source>
</reference>
<dbReference type="AlphaFoldDB" id="M3J9H4"/>
<accession>M3J9H4</accession>
<keyword evidence="2" id="KW-1185">Reference proteome</keyword>
<sequence>MLYLCGVEMSLFNRIAKGLAKDNQCLTVNFCGKQKKIIKNISSKQVIPPTNTTRKMDDTDKDSILKQVPLIKNPSYQPPKPVTLNTNYNKLIPTLSNTVVPPKLNISENEVNSWLEEIRWLRDKVRKEQEEKGAKAKYDKWIHDQSIKTAPGFDFSIMQPHKPPPPTTTTQTKEVKQDDGVNELDKIFGKTTLV</sequence>
<dbReference type="Proteomes" id="UP000011777">
    <property type="component" value="Unassembled WGS sequence"/>
</dbReference>
<dbReference type="HOGENOM" id="CLU_121030_0_0_1"/>